<dbReference type="CDD" id="cd09117">
    <property type="entry name" value="PLDc_Bfil_DEXD_like"/>
    <property type="match status" value="1"/>
</dbReference>
<dbReference type="Proteomes" id="UP000253763">
    <property type="component" value="Unassembled WGS sequence"/>
</dbReference>
<sequence>MKEPKLFLHTKENESELLDFYQKAITEAIELYIVSAYLTEWNINTKLNPKIKPSKFRFIFGKDFGLSRKKAIKNVLDWLPSEFQEKFLVAEHIQGFHPKAIFWKNSNNEYYALIGSSNLTNAAFNSNCEANILTFLSEKQFLDVIKWISSIEKESKVVTKEWVDKYNQAIPLRIEQLNMYEKTLKDLLSYDEELISSRRKQLENYKIHQKELKKLISKCANGEISHENFYENLKEILKQGISFQPRFDWSRRGSRDNFKLLCQALDRIYKTSSDERDNIVEKEINNLQNKKISNRKALLSELLSLEYPHEYPLFNKPVRDFLKSLNRTIPKSTDGKTYIVTSQILRDILSDMDKIENLAELDALIQSKYR</sequence>
<accession>A0AB37IIS0</accession>
<comment type="caution">
    <text evidence="2">The sequence shown here is derived from an EMBL/GenBank/DDBJ whole genome shotgun (WGS) entry which is preliminary data.</text>
</comment>
<dbReference type="RefSeq" id="WP_070715101.1">
    <property type="nucleotide sequence ID" value="NZ_QEPZ01000001.1"/>
</dbReference>
<dbReference type="AlphaFoldDB" id="A0AB37IIS0"/>
<reference evidence="2 3" key="1">
    <citation type="submission" date="2018-05" db="EMBL/GenBank/DDBJ databases">
        <title>Draft Genome Sequences for a Diverse set of 7 Haemophilus Species.</title>
        <authorList>
            <person name="Nichols M."/>
            <person name="Topaz N."/>
            <person name="Wang X."/>
            <person name="Wang X."/>
            <person name="Boxrud D."/>
        </authorList>
    </citation>
    <scope>NUCLEOTIDE SEQUENCE [LARGE SCALE GENOMIC DNA]</scope>
    <source>
        <strain evidence="2 3">C2008003258</strain>
    </source>
</reference>
<protein>
    <recommendedName>
        <fullName evidence="1">Restriction endonuclease type II NgoFVII N-terminal domain-containing protein</fullName>
    </recommendedName>
</protein>
<dbReference type="Pfam" id="PF09565">
    <property type="entry name" value="RE_NgoFVII"/>
    <property type="match status" value="1"/>
</dbReference>
<dbReference type="Gene3D" id="3.30.870.10">
    <property type="entry name" value="Endonuclease Chain A"/>
    <property type="match status" value="1"/>
</dbReference>
<evidence type="ECO:0000259" key="1">
    <source>
        <dbReference type="Pfam" id="PF09565"/>
    </source>
</evidence>
<name>A0AB37IIS0_HAEPA</name>
<evidence type="ECO:0000313" key="2">
    <source>
        <dbReference type="EMBL" id="RDE94234.1"/>
    </source>
</evidence>
<organism evidence="2 3">
    <name type="scientific">Haemophilus parainfluenzae</name>
    <dbReference type="NCBI Taxonomy" id="729"/>
    <lineage>
        <taxon>Bacteria</taxon>
        <taxon>Pseudomonadati</taxon>
        <taxon>Pseudomonadota</taxon>
        <taxon>Gammaproteobacteria</taxon>
        <taxon>Pasteurellales</taxon>
        <taxon>Pasteurellaceae</taxon>
        <taxon>Haemophilus</taxon>
    </lineage>
</organism>
<gene>
    <name evidence="2" type="ORF">DPV97_01865</name>
</gene>
<proteinExistence type="predicted"/>
<feature type="domain" description="Restriction endonuclease type II NgoFVII N-terminal" evidence="1">
    <location>
        <begin position="20"/>
        <end position="155"/>
    </location>
</feature>
<evidence type="ECO:0000313" key="3">
    <source>
        <dbReference type="Proteomes" id="UP000253763"/>
    </source>
</evidence>
<dbReference type="EMBL" id="QEPZ01000001">
    <property type="protein sequence ID" value="RDE94234.1"/>
    <property type="molecule type" value="Genomic_DNA"/>
</dbReference>
<dbReference type="InterPro" id="IPR019065">
    <property type="entry name" value="RE_NgoFVII_N"/>
</dbReference>